<dbReference type="AlphaFoldDB" id="A0A182IHH7"/>
<dbReference type="EMBL" id="APCN01001138">
    <property type="status" value="NOT_ANNOTATED_CDS"/>
    <property type="molecule type" value="Genomic_DNA"/>
</dbReference>
<accession>A0A182IHH7</accession>
<evidence type="ECO:0000313" key="2">
    <source>
        <dbReference type="Proteomes" id="UP000075840"/>
    </source>
</evidence>
<evidence type="ECO:0000313" key="1">
    <source>
        <dbReference type="EnsemblMetazoa" id="AARA014906-PA"/>
    </source>
</evidence>
<keyword evidence="2" id="KW-1185">Reference proteome</keyword>
<organism evidence="1 2">
    <name type="scientific">Anopheles arabiensis</name>
    <name type="common">Mosquito</name>
    <dbReference type="NCBI Taxonomy" id="7173"/>
    <lineage>
        <taxon>Eukaryota</taxon>
        <taxon>Metazoa</taxon>
        <taxon>Ecdysozoa</taxon>
        <taxon>Arthropoda</taxon>
        <taxon>Hexapoda</taxon>
        <taxon>Insecta</taxon>
        <taxon>Pterygota</taxon>
        <taxon>Neoptera</taxon>
        <taxon>Endopterygota</taxon>
        <taxon>Diptera</taxon>
        <taxon>Nematocera</taxon>
        <taxon>Culicoidea</taxon>
        <taxon>Culicidae</taxon>
        <taxon>Anophelinae</taxon>
        <taxon>Anopheles</taxon>
    </lineage>
</organism>
<protein>
    <submittedName>
        <fullName evidence="1">Uncharacterized protein</fullName>
    </submittedName>
</protein>
<dbReference type="Proteomes" id="UP000075840">
    <property type="component" value="Unassembled WGS sequence"/>
</dbReference>
<name>A0A182IHH7_ANOAR</name>
<proteinExistence type="predicted"/>
<dbReference type="EnsemblMetazoa" id="AARA014906-RA">
    <property type="protein sequence ID" value="AARA014906-PA"/>
    <property type="gene ID" value="AARA014906"/>
</dbReference>
<dbReference type="VEuPathDB" id="VectorBase:AARA014906"/>
<reference evidence="1" key="1">
    <citation type="submission" date="2022-08" db="UniProtKB">
        <authorList>
            <consortium name="EnsemblMetazoa"/>
        </authorList>
    </citation>
    <scope>IDENTIFICATION</scope>
    <source>
        <strain evidence="1">Dongola</strain>
    </source>
</reference>
<sequence length="58" mass="6219">LPPPPLPVPLLGVRCVVVVVRLGSGTNTPVRARNCDFLVTPPGEEGRKKRICVCVRVS</sequence>